<dbReference type="InterPro" id="IPR029510">
    <property type="entry name" value="Ald_DH_CS_GLU"/>
</dbReference>
<dbReference type="AlphaFoldDB" id="A0A381WJQ1"/>
<dbReference type="InterPro" id="IPR016161">
    <property type="entry name" value="Ald_DH/histidinol_DH"/>
</dbReference>
<organism evidence="5">
    <name type="scientific">marine metagenome</name>
    <dbReference type="NCBI Taxonomy" id="408172"/>
    <lineage>
        <taxon>unclassified sequences</taxon>
        <taxon>metagenomes</taxon>
        <taxon>ecological metagenomes</taxon>
    </lineage>
</organism>
<proteinExistence type="inferred from homology"/>
<keyword evidence="3" id="KW-0520">NAD</keyword>
<dbReference type="PROSITE" id="PS00687">
    <property type="entry name" value="ALDEHYDE_DEHYDR_GLU"/>
    <property type="match status" value="1"/>
</dbReference>
<dbReference type="PANTHER" id="PTHR43720:SF2">
    <property type="entry name" value="2-AMINOMUCONIC SEMIALDEHYDE DEHYDROGENASE"/>
    <property type="match status" value="1"/>
</dbReference>
<comment type="similarity">
    <text evidence="1">Belongs to the aldehyde dehydrogenase family.</text>
</comment>
<sequence length="480" mass="52713">MLKIQNFINGELIQPNSDDYFDNSSPVTGKVYSRVPDSDGTDIDNAVASAKEAFKTWSKLPKKERYDHIMRLADEIEAHFYELVAAESKDNGKPEWLARAVDIPRASENFRFFATASLHFDSEIHEMDGKALNYTLRQPVGVVGCISPWNLPLYLLTWKIAPALAAGNTVVAKPSEVTPMTAFLFSKICKKINFPKGVLNIVHGFGHKVGDALSKHPDVPIISFTGGTATGEKIAAVAAPMFKKISLELGGKNPNIVFEDAEFNKSVDMAVKAAFSNQGQICLCGSRLFVQDSIYEKFRDSFVEKTKSLKVGNPKNDDSNLGAVVSKQHMEKILECIELAKSEGGEIITGGNRLILNGDLSEGYYIEPTIIEGLSHSCRTNQEEIFGPVVSIIPFANESEVIEMANSTKYGLSASIFTKDVSKAHRVAAAIDSGIVWVNTWMLRDLRIPFGGMKNSGVGREGGFKSLEFFTEPKNVCIKI</sequence>
<gene>
    <name evidence="5" type="ORF">METZ01_LOCUS105375</name>
</gene>
<dbReference type="InterPro" id="IPR015590">
    <property type="entry name" value="Aldehyde_DH_dom"/>
</dbReference>
<keyword evidence="2" id="KW-0560">Oxidoreductase</keyword>
<dbReference type="SUPFAM" id="SSF53720">
    <property type="entry name" value="ALDH-like"/>
    <property type="match status" value="1"/>
</dbReference>
<dbReference type="FunFam" id="3.40.605.10:FF:000001">
    <property type="entry name" value="Aldehyde dehydrogenase 1"/>
    <property type="match status" value="1"/>
</dbReference>
<evidence type="ECO:0000259" key="4">
    <source>
        <dbReference type="Pfam" id="PF00171"/>
    </source>
</evidence>
<dbReference type="InterPro" id="IPR016163">
    <property type="entry name" value="Ald_DH_C"/>
</dbReference>
<name>A0A381WJQ1_9ZZZZ</name>
<accession>A0A381WJQ1</accession>
<reference evidence="5" key="1">
    <citation type="submission" date="2018-05" db="EMBL/GenBank/DDBJ databases">
        <authorList>
            <person name="Lanie J.A."/>
            <person name="Ng W.-L."/>
            <person name="Kazmierczak K.M."/>
            <person name="Andrzejewski T.M."/>
            <person name="Davidsen T.M."/>
            <person name="Wayne K.J."/>
            <person name="Tettelin H."/>
            <person name="Glass J.I."/>
            <person name="Rusch D."/>
            <person name="Podicherti R."/>
            <person name="Tsui H.-C.T."/>
            <person name="Winkler M.E."/>
        </authorList>
    </citation>
    <scope>NUCLEOTIDE SEQUENCE</scope>
</reference>
<dbReference type="FunFam" id="3.40.309.10:FF:000012">
    <property type="entry name" value="Betaine aldehyde dehydrogenase"/>
    <property type="match status" value="1"/>
</dbReference>
<dbReference type="Gene3D" id="3.40.605.10">
    <property type="entry name" value="Aldehyde Dehydrogenase, Chain A, domain 1"/>
    <property type="match status" value="1"/>
</dbReference>
<dbReference type="GO" id="GO:0016620">
    <property type="term" value="F:oxidoreductase activity, acting on the aldehyde or oxo group of donors, NAD or NADP as acceptor"/>
    <property type="evidence" value="ECO:0007669"/>
    <property type="project" value="InterPro"/>
</dbReference>
<dbReference type="EMBL" id="UINC01011971">
    <property type="protein sequence ID" value="SVA52521.1"/>
    <property type="molecule type" value="Genomic_DNA"/>
</dbReference>
<evidence type="ECO:0000313" key="5">
    <source>
        <dbReference type="EMBL" id="SVA52521.1"/>
    </source>
</evidence>
<protein>
    <recommendedName>
        <fullName evidence="4">Aldehyde dehydrogenase domain-containing protein</fullName>
    </recommendedName>
</protein>
<dbReference type="PROSITE" id="PS00070">
    <property type="entry name" value="ALDEHYDE_DEHYDR_CYS"/>
    <property type="match status" value="1"/>
</dbReference>
<dbReference type="InterPro" id="IPR016160">
    <property type="entry name" value="Ald_DH_CS_CYS"/>
</dbReference>
<evidence type="ECO:0000256" key="1">
    <source>
        <dbReference type="ARBA" id="ARBA00009986"/>
    </source>
</evidence>
<feature type="domain" description="Aldehyde dehydrogenase" evidence="4">
    <location>
        <begin position="16"/>
        <end position="476"/>
    </location>
</feature>
<dbReference type="CDD" id="cd07093">
    <property type="entry name" value="ALDH_F8_HMSADH"/>
    <property type="match status" value="1"/>
</dbReference>
<dbReference type="Pfam" id="PF00171">
    <property type="entry name" value="Aldedh"/>
    <property type="match status" value="1"/>
</dbReference>
<evidence type="ECO:0000256" key="2">
    <source>
        <dbReference type="ARBA" id="ARBA00023002"/>
    </source>
</evidence>
<dbReference type="PANTHER" id="PTHR43720">
    <property type="entry name" value="2-AMINOMUCONIC SEMIALDEHYDE DEHYDROGENASE"/>
    <property type="match status" value="1"/>
</dbReference>
<evidence type="ECO:0000256" key="3">
    <source>
        <dbReference type="ARBA" id="ARBA00023027"/>
    </source>
</evidence>
<dbReference type="InterPro" id="IPR016162">
    <property type="entry name" value="Ald_DH_N"/>
</dbReference>
<dbReference type="Gene3D" id="3.40.309.10">
    <property type="entry name" value="Aldehyde Dehydrogenase, Chain A, domain 2"/>
    <property type="match status" value="1"/>
</dbReference>